<organism evidence="2 3">
    <name type="scientific">Tenggerimyces flavus</name>
    <dbReference type="NCBI Taxonomy" id="1708749"/>
    <lineage>
        <taxon>Bacteria</taxon>
        <taxon>Bacillati</taxon>
        <taxon>Actinomycetota</taxon>
        <taxon>Actinomycetes</taxon>
        <taxon>Propionibacteriales</taxon>
        <taxon>Nocardioidaceae</taxon>
        <taxon>Tenggerimyces</taxon>
    </lineage>
</organism>
<dbReference type="InterPro" id="IPR050287">
    <property type="entry name" value="MTA/SAH_deaminase"/>
</dbReference>
<feature type="domain" description="Amidohydrolase-related" evidence="1">
    <location>
        <begin position="55"/>
        <end position="390"/>
    </location>
</feature>
<keyword evidence="3" id="KW-1185">Reference proteome</keyword>
<dbReference type="EMBL" id="JBHRZH010000005">
    <property type="protein sequence ID" value="MFC3760399.1"/>
    <property type="molecule type" value="Genomic_DNA"/>
</dbReference>
<reference evidence="3" key="1">
    <citation type="journal article" date="2019" name="Int. J. Syst. Evol. Microbiol.">
        <title>The Global Catalogue of Microorganisms (GCM) 10K type strain sequencing project: providing services to taxonomists for standard genome sequencing and annotation.</title>
        <authorList>
            <consortium name="The Broad Institute Genomics Platform"/>
            <consortium name="The Broad Institute Genome Sequencing Center for Infectious Disease"/>
            <person name="Wu L."/>
            <person name="Ma J."/>
        </authorList>
    </citation>
    <scope>NUCLEOTIDE SEQUENCE [LARGE SCALE GENOMIC DNA]</scope>
    <source>
        <strain evidence="3">CGMCC 4.7241</strain>
    </source>
</reference>
<dbReference type="Proteomes" id="UP001595699">
    <property type="component" value="Unassembled WGS sequence"/>
</dbReference>
<name>A0ABV7Y6K0_9ACTN</name>
<dbReference type="InterPro" id="IPR032466">
    <property type="entry name" value="Metal_Hydrolase"/>
</dbReference>
<dbReference type="Gene3D" id="2.30.40.10">
    <property type="entry name" value="Urease, subunit C, domain 1"/>
    <property type="match status" value="1"/>
</dbReference>
<dbReference type="PANTHER" id="PTHR43794:SF5">
    <property type="entry name" value="CHLOROHYDROLASE FAMILY PROTEIN"/>
    <property type="match status" value="1"/>
</dbReference>
<dbReference type="InterPro" id="IPR006680">
    <property type="entry name" value="Amidohydro-rel"/>
</dbReference>
<proteinExistence type="predicted"/>
<protein>
    <submittedName>
        <fullName evidence="2">Amidohydrolase family protein</fullName>
    </submittedName>
</protein>
<evidence type="ECO:0000313" key="3">
    <source>
        <dbReference type="Proteomes" id="UP001595699"/>
    </source>
</evidence>
<evidence type="ECO:0000313" key="2">
    <source>
        <dbReference type="EMBL" id="MFC3760399.1"/>
    </source>
</evidence>
<dbReference type="RefSeq" id="WP_205122552.1">
    <property type="nucleotide sequence ID" value="NZ_JAFBCM010000001.1"/>
</dbReference>
<dbReference type="SUPFAM" id="SSF51338">
    <property type="entry name" value="Composite domain of metallo-dependent hydrolases"/>
    <property type="match status" value="2"/>
</dbReference>
<comment type="caution">
    <text evidence="2">The sequence shown here is derived from an EMBL/GenBank/DDBJ whole genome shotgun (WGS) entry which is preliminary data.</text>
</comment>
<gene>
    <name evidence="2" type="ORF">ACFOUW_06095</name>
</gene>
<evidence type="ECO:0000259" key="1">
    <source>
        <dbReference type="Pfam" id="PF01979"/>
    </source>
</evidence>
<dbReference type="SUPFAM" id="SSF51556">
    <property type="entry name" value="Metallo-dependent hydrolases"/>
    <property type="match status" value="1"/>
</dbReference>
<dbReference type="Pfam" id="PF01979">
    <property type="entry name" value="Amidohydro_1"/>
    <property type="match status" value="1"/>
</dbReference>
<dbReference type="Gene3D" id="3.20.20.140">
    <property type="entry name" value="Metal-dependent hydrolases"/>
    <property type="match status" value="1"/>
</dbReference>
<dbReference type="InterPro" id="IPR011059">
    <property type="entry name" value="Metal-dep_hydrolase_composite"/>
</dbReference>
<dbReference type="PANTHER" id="PTHR43794">
    <property type="entry name" value="AMINOHYDROLASE SSNA-RELATED"/>
    <property type="match status" value="1"/>
</dbReference>
<accession>A0ABV7Y6K0</accession>
<dbReference type="NCBIfam" id="NF006056">
    <property type="entry name" value="PRK08204.1"/>
    <property type="match status" value="1"/>
</dbReference>
<sequence length="423" mass="44634">MTSLLLKNGLLVDPAEDPTRPRRADLLVDGTRIAEIGPDLAVGSDVTVIDATHRIVLPGFVDTHRHTWQAAIRMIDPDDTLGGYLQRILNTIAPNYRPQDIHAATLAGAVEALDSGITTLVDWSHLQLTPEHTDAAIDALRASGIRAQFGYGSPSLAGPDAASTPMPTDIRRVHATLDDPLVTLIIAARGPGFSSPEVARAEWQLARELGVPISVHAHGDDLIDFLRDEDLLGPDILYAHANQFTDKALQTVADSGGGLSIAPIVEAQMGHGQPITGRALAAGVNTGLAVDAMTSTSTDMFSVMRVAYSLERAKTSITSAQILRMATTGGAEAAGLADRVGALRPGMQADLMVLRTDTLSMAPLHDPVAAIVMNADRSAVDTVLVAGRIVKQAGAIAHHNVTEIVERVTESGTYLAKSIGTPR</sequence>